<feature type="transmembrane region" description="Helical" evidence="1">
    <location>
        <begin position="46"/>
        <end position="67"/>
    </location>
</feature>
<sequence>MNDKRSQQDRQRAGRTAAITIAGTAALWVVASFIGRQMGVSQRGLLLIDLLALAGFVLAFVMIWQIWRARRNGEG</sequence>
<comment type="caution">
    <text evidence="2">The sequence shown here is derived from an EMBL/GenBank/DDBJ whole genome shotgun (WGS) entry which is preliminary data.</text>
</comment>
<dbReference type="EMBL" id="JANFFA010000004">
    <property type="protein sequence ID" value="MDQ2095376.1"/>
    <property type="molecule type" value="Genomic_DNA"/>
</dbReference>
<dbReference type="Pfam" id="PF17272">
    <property type="entry name" value="DUF5337"/>
    <property type="match status" value="1"/>
</dbReference>
<keyword evidence="1" id="KW-1133">Transmembrane helix</keyword>
<proteinExistence type="predicted"/>
<reference evidence="2" key="1">
    <citation type="submission" date="2022-07" db="EMBL/GenBank/DDBJ databases">
        <authorList>
            <person name="Otstavnykh N."/>
            <person name="Isaeva M."/>
            <person name="Bystritskaya E."/>
        </authorList>
    </citation>
    <scope>NUCLEOTIDE SEQUENCE</scope>
    <source>
        <strain evidence="2">10Alg 79</strain>
    </source>
</reference>
<evidence type="ECO:0000313" key="2">
    <source>
        <dbReference type="EMBL" id="MDQ2095376.1"/>
    </source>
</evidence>
<keyword evidence="3" id="KW-1185">Reference proteome</keyword>
<gene>
    <name evidence="2" type="ORF">NOI20_14755</name>
</gene>
<evidence type="ECO:0000256" key="1">
    <source>
        <dbReference type="SAM" id="Phobius"/>
    </source>
</evidence>
<name>A0AAJ1X6D1_9RHOB</name>
<organism evidence="2 3">
    <name type="scientific">Rhodalgimonas zhirmunskyi</name>
    <dbReference type="NCBI Taxonomy" id="2964767"/>
    <lineage>
        <taxon>Bacteria</taxon>
        <taxon>Pseudomonadati</taxon>
        <taxon>Pseudomonadota</taxon>
        <taxon>Alphaproteobacteria</taxon>
        <taxon>Rhodobacterales</taxon>
        <taxon>Roseobacteraceae</taxon>
        <taxon>Rhodalgimonas</taxon>
    </lineage>
</organism>
<feature type="transmembrane region" description="Helical" evidence="1">
    <location>
        <begin position="12"/>
        <end position="34"/>
    </location>
</feature>
<accession>A0AAJ1X6D1</accession>
<dbReference type="RefSeq" id="WP_317626996.1">
    <property type="nucleotide sequence ID" value="NZ_JANFFA010000004.1"/>
</dbReference>
<protein>
    <submittedName>
        <fullName evidence="2">DUF5337 domain-containing protein</fullName>
    </submittedName>
</protein>
<reference evidence="2" key="2">
    <citation type="submission" date="2023-04" db="EMBL/GenBank/DDBJ databases">
        <title>'Rhodoalgimonas zhirmunskyi' gen. nov., isolated from a red alga.</title>
        <authorList>
            <person name="Nedashkovskaya O.I."/>
            <person name="Otstavnykh N.Y."/>
            <person name="Bystritskaya E.P."/>
            <person name="Balabanova L.A."/>
            <person name="Isaeva M.P."/>
        </authorList>
    </citation>
    <scope>NUCLEOTIDE SEQUENCE</scope>
    <source>
        <strain evidence="2">10Alg 79</strain>
    </source>
</reference>
<dbReference type="InterPro" id="IPR020308">
    <property type="entry name" value="Uncharacterised_Ynq1"/>
</dbReference>
<keyword evidence="1" id="KW-0472">Membrane</keyword>
<keyword evidence="1" id="KW-0812">Transmembrane</keyword>
<dbReference type="Proteomes" id="UP001227162">
    <property type="component" value="Unassembled WGS sequence"/>
</dbReference>
<evidence type="ECO:0000313" key="3">
    <source>
        <dbReference type="Proteomes" id="UP001227162"/>
    </source>
</evidence>
<dbReference type="AlphaFoldDB" id="A0AAJ1X6D1"/>